<evidence type="ECO:0000259" key="7">
    <source>
        <dbReference type="Pfam" id="PF01593"/>
    </source>
</evidence>
<sequence>MISLMEKDVVIIGAGLTGLTIALLLKNRGLSVAILEKSSRVGGQIQTFHENGFVFESGPNTGASASEEVINLFNVLQPDCEIEFARKESESRWIWKNGQFHPLPNGLWSGIITPLFTFSDKLRILGEPFRKKGKNPDESIAALGARRLGKSFVNYAIDPFLSGVYAGDAETLITRHALPKLYSLEQTYGSFIGGSIKKSCENKRDSRSKTPKGIFSVKGGMENLPKAMQKHIGTENLFLSATGTFVSQNSKNRAWQIECTQNGKGLNFTCRHVITTVGAYALPPLLPFIPYNEIEKISNLRYAPIVQVAVGVKEREELTFSAFGGLVSSKDKEDFLGILFPFSCFDKRCPENGALFSFFMGGTKRVDLTQLSDTEIEEKTVKAFHRMLKFPENKMPDLIKIFRHPNAIPQYEISSEERLKTISELEKKFPGLHIAGNLRDGVGMAHRIIQGTKLANEINQKSHIL</sequence>
<dbReference type="InterPro" id="IPR036188">
    <property type="entry name" value="FAD/NAD-bd_sf"/>
</dbReference>
<accession>A0A644XKQ7</accession>
<dbReference type="InterPro" id="IPR002937">
    <property type="entry name" value="Amino_oxidase"/>
</dbReference>
<name>A0A644XKQ7_9ZZZZ</name>
<keyword evidence="5" id="KW-0350">Heme biosynthesis</keyword>
<dbReference type="NCBIfam" id="TIGR00562">
    <property type="entry name" value="proto_IX_ox"/>
    <property type="match status" value="1"/>
</dbReference>
<gene>
    <name evidence="8" type="primary">hemY_3</name>
    <name evidence="8" type="ORF">SDC9_63154</name>
</gene>
<keyword evidence="4 8" id="KW-0560">Oxidoreductase</keyword>
<dbReference type="InterPro" id="IPR004572">
    <property type="entry name" value="Protoporphyrinogen_oxidase"/>
</dbReference>
<organism evidence="8">
    <name type="scientific">bioreactor metagenome</name>
    <dbReference type="NCBI Taxonomy" id="1076179"/>
    <lineage>
        <taxon>unclassified sequences</taxon>
        <taxon>metagenomes</taxon>
        <taxon>ecological metagenomes</taxon>
    </lineage>
</organism>
<dbReference type="GO" id="GO:0006783">
    <property type="term" value="P:heme biosynthetic process"/>
    <property type="evidence" value="ECO:0007669"/>
    <property type="project" value="UniProtKB-KW"/>
</dbReference>
<evidence type="ECO:0000256" key="4">
    <source>
        <dbReference type="ARBA" id="ARBA00023002"/>
    </source>
</evidence>
<comment type="caution">
    <text evidence="8">The sequence shown here is derived from an EMBL/GenBank/DDBJ whole genome shotgun (WGS) entry which is preliminary data.</text>
</comment>
<evidence type="ECO:0000256" key="5">
    <source>
        <dbReference type="ARBA" id="ARBA00023133"/>
    </source>
</evidence>
<dbReference type="AlphaFoldDB" id="A0A644XKQ7"/>
<dbReference type="PANTHER" id="PTHR42923:SF3">
    <property type="entry name" value="PROTOPORPHYRINOGEN OXIDASE"/>
    <property type="match status" value="1"/>
</dbReference>
<dbReference type="SUPFAM" id="SSF51905">
    <property type="entry name" value="FAD/NAD(P)-binding domain"/>
    <property type="match status" value="1"/>
</dbReference>
<dbReference type="GO" id="GO:0004729">
    <property type="term" value="F:oxygen-dependent protoporphyrinogen oxidase activity"/>
    <property type="evidence" value="ECO:0007669"/>
    <property type="project" value="UniProtKB-EC"/>
</dbReference>
<keyword evidence="2" id="KW-0285">Flavoprotein</keyword>
<dbReference type="EMBL" id="VSSQ01002674">
    <property type="protein sequence ID" value="MPM16772.1"/>
    <property type="molecule type" value="Genomic_DNA"/>
</dbReference>
<feature type="domain" description="Amine oxidase" evidence="7">
    <location>
        <begin position="16"/>
        <end position="440"/>
    </location>
</feature>
<dbReference type="Pfam" id="PF01593">
    <property type="entry name" value="Amino_oxidase"/>
    <property type="match status" value="1"/>
</dbReference>
<comment type="cofactor">
    <cofactor evidence="1">
        <name>FAD</name>
        <dbReference type="ChEBI" id="CHEBI:57692"/>
    </cofactor>
</comment>
<dbReference type="PANTHER" id="PTHR42923">
    <property type="entry name" value="PROTOPORPHYRINOGEN OXIDASE"/>
    <property type="match status" value="1"/>
</dbReference>
<dbReference type="InterPro" id="IPR050464">
    <property type="entry name" value="Zeta_carotene_desat/Oxidored"/>
</dbReference>
<dbReference type="Gene3D" id="3.50.50.60">
    <property type="entry name" value="FAD/NAD(P)-binding domain"/>
    <property type="match status" value="1"/>
</dbReference>
<dbReference type="Gene3D" id="3.90.660.20">
    <property type="entry name" value="Protoporphyrinogen oxidase, mitochondrial, domain 2"/>
    <property type="match status" value="1"/>
</dbReference>
<dbReference type="SUPFAM" id="SSF54373">
    <property type="entry name" value="FAD-linked reductases, C-terminal domain"/>
    <property type="match status" value="1"/>
</dbReference>
<reference evidence="8" key="1">
    <citation type="submission" date="2019-08" db="EMBL/GenBank/DDBJ databases">
        <authorList>
            <person name="Kucharzyk K."/>
            <person name="Murdoch R.W."/>
            <person name="Higgins S."/>
            <person name="Loffler F."/>
        </authorList>
    </citation>
    <scope>NUCLEOTIDE SEQUENCE</scope>
</reference>
<dbReference type="Gene3D" id="1.10.3110.10">
    <property type="entry name" value="protoporphyrinogen ix oxidase, domain 3"/>
    <property type="match status" value="1"/>
</dbReference>
<evidence type="ECO:0000256" key="2">
    <source>
        <dbReference type="ARBA" id="ARBA00022630"/>
    </source>
</evidence>
<evidence type="ECO:0000313" key="8">
    <source>
        <dbReference type="EMBL" id="MPM16772.1"/>
    </source>
</evidence>
<evidence type="ECO:0000256" key="6">
    <source>
        <dbReference type="ARBA" id="ARBA00023444"/>
    </source>
</evidence>
<comment type="pathway">
    <text evidence="6">Porphyrin-containing compound metabolism.</text>
</comment>
<proteinExistence type="predicted"/>
<dbReference type="EC" id="1.3.3.4" evidence="8"/>
<evidence type="ECO:0000256" key="1">
    <source>
        <dbReference type="ARBA" id="ARBA00001974"/>
    </source>
</evidence>
<protein>
    <submittedName>
        <fullName evidence="8">Protoporphyrinogen oxidase</fullName>
        <ecNumber evidence="8">1.3.3.4</ecNumber>
    </submittedName>
</protein>
<evidence type="ECO:0000256" key="3">
    <source>
        <dbReference type="ARBA" id="ARBA00022827"/>
    </source>
</evidence>
<keyword evidence="3" id="KW-0274">FAD</keyword>